<accession>A0ACB7XHU4</accession>
<reference evidence="1 2" key="1">
    <citation type="journal article" date="2021" name="Hortic Res">
        <title>High-quality reference genome and annotation aids understanding of berry development for evergreen blueberry (Vaccinium darrowii).</title>
        <authorList>
            <person name="Yu J."/>
            <person name="Hulse-Kemp A.M."/>
            <person name="Babiker E."/>
            <person name="Staton M."/>
        </authorList>
    </citation>
    <scope>NUCLEOTIDE SEQUENCE [LARGE SCALE GENOMIC DNA]</scope>
    <source>
        <strain evidence="2">cv. NJ 8807/NJ 8810</strain>
        <tissue evidence="1">Young leaf</tissue>
    </source>
</reference>
<protein>
    <submittedName>
        <fullName evidence="1">Uncharacterized protein</fullName>
    </submittedName>
</protein>
<dbReference type="EMBL" id="CM037160">
    <property type="protein sequence ID" value="KAH7839941.1"/>
    <property type="molecule type" value="Genomic_DNA"/>
</dbReference>
<evidence type="ECO:0000313" key="1">
    <source>
        <dbReference type="EMBL" id="KAH7839941.1"/>
    </source>
</evidence>
<gene>
    <name evidence="1" type="ORF">Vadar_010521</name>
</gene>
<keyword evidence="2" id="KW-1185">Reference proteome</keyword>
<organism evidence="1 2">
    <name type="scientific">Vaccinium darrowii</name>
    <dbReference type="NCBI Taxonomy" id="229202"/>
    <lineage>
        <taxon>Eukaryota</taxon>
        <taxon>Viridiplantae</taxon>
        <taxon>Streptophyta</taxon>
        <taxon>Embryophyta</taxon>
        <taxon>Tracheophyta</taxon>
        <taxon>Spermatophyta</taxon>
        <taxon>Magnoliopsida</taxon>
        <taxon>eudicotyledons</taxon>
        <taxon>Gunneridae</taxon>
        <taxon>Pentapetalae</taxon>
        <taxon>asterids</taxon>
        <taxon>Ericales</taxon>
        <taxon>Ericaceae</taxon>
        <taxon>Vaccinioideae</taxon>
        <taxon>Vaccinieae</taxon>
        <taxon>Vaccinium</taxon>
    </lineage>
</organism>
<name>A0ACB7XHU4_9ERIC</name>
<comment type="caution">
    <text evidence="1">The sequence shown here is derived from an EMBL/GenBank/DDBJ whole genome shotgun (WGS) entry which is preliminary data.</text>
</comment>
<evidence type="ECO:0000313" key="2">
    <source>
        <dbReference type="Proteomes" id="UP000828048"/>
    </source>
</evidence>
<proteinExistence type="predicted"/>
<dbReference type="Proteomes" id="UP000828048">
    <property type="component" value="Chromosome 10"/>
</dbReference>
<sequence>MAQCVGKVWFLDSSYAAIAKATVAVEGYNHGVRDICGSDLGNPATSCWGLPSLWLWSRVLDMSGADIVGVHSGNHICNLCISWQEAQVKAPLRQVPLQSGGTKKADTRS</sequence>